<proteinExistence type="predicted"/>
<comment type="caution">
    <text evidence="1">The sequence shown here is derived from an EMBL/GenBank/DDBJ whole genome shotgun (WGS) entry which is preliminary data.</text>
</comment>
<name>A0A0F9I6F3_9ZZZZ</name>
<sequence>TDGEKRHPDTGGIALQVHGGGDYTKQFVRYRKVRVKELD</sequence>
<gene>
    <name evidence="1" type="ORF">LCGC14_1979060</name>
</gene>
<evidence type="ECO:0000313" key="1">
    <source>
        <dbReference type="EMBL" id="KKL83007.1"/>
    </source>
</evidence>
<dbReference type="Gene3D" id="2.60.120.560">
    <property type="entry name" value="Exo-inulinase, domain 1"/>
    <property type="match status" value="1"/>
</dbReference>
<reference evidence="1" key="1">
    <citation type="journal article" date="2015" name="Nature">
        <title>Complex archaea that bridge the gap between prokaryotes and eukaryotes.</title>
        <authorList>
            <person name="Spang A."/>
            <person name="Saw J.H."/>
            <person name="Jorgensen S.L."/>
            <person name="Zaremba-Niedzwiedzka K."/>
            <person name="Martijn J."/>
            <person name="Lind A.E."/>
            <person name="van Eijk R."/>
            <person name="Schleper C."/>
            <person name="Guy L."/>
            <person name="Ettema T.J."/>
        </authorList>
    </citation>
    <scope>NUCLEOTIDE SEQUENCE</scope>
</reference>
<accession>A0A0F9I6F3</accession>
<dbReference type="EMBL" id="LAZR01022109">
    <property type="protein sequence ID" value="KKL83007.1"/>
    <property type="molecule type" value="Genomic_DNA"/>
</dbReference>
<evidence type="ECO:0008006" key="2">
    <source>
        <dbReference type="Google" id="ProtNLM"/>
    </source>
</evidence>
<feature type="non-terminal residue" evidence="1">
    <location>
        <position position="1"/>
    </location>
</feature>
<organism evidence="1">
    <name type="scientific">marine sediment metagenome</name>
    <dbReference type="NCBI Taxonomy" id="412755"/>
    <lineage>
        <taxon>unclassified sequences</taxon>
        <taxon>metagenomes</taxon>
        <taxon>ecological metagenomes</taxon>
    </lineage>
</organism>
<dbReference type="AlphaFoldDB" id="A0A0F9I6F3"/>
<protein>
    <recommendedName>
        <fullName evidence="2">3-keto-disaccharide hydrolase domain-containing protein</fullName>
    </recommendedName>
</protein>